<reference evidence="1" key="1">
    <citation type="submission" date="2022-07" db="EMBL/GenBank/DDBJ databases">
        <title>Genome analysis of Parmales, a sister group of diatoms, reveals the evolutionary specialization of diatoms from phago-mixotrophs to photoautotrophs.</title>
        <authorList>
            <person name="Ban H."/>
            <person name="Sato S."/>
            <person name="Yoshikawa S."/>
            <person name="Kazumasa Y."/>
            <person name="Nakamura Y."/>
            <person name="Ichinomiya M."/>
            <person name="Saitoh K."/>
            <person name="Sato N."/>
            <person name="Blanc-Mathieu R."/>
            <person name="Endo H."/>
            <person name="Kuwata A."/>
            <person name="Ogata H."/>
        </authorList>
    </citation>
    <scope>NUCLEOTIDE SEQUENCE</scope>
</reference>
<evidence type="ECO:0000313" key="1">
    <source>
        <dbReference type="EMBL" id="GMH60644.1"/>
    </source>
</evidence>
<name>A0A9W6ZU69_9STRA</name>
<dbReference type="AlphaFoldDB" id="A0A9W6ZU69"/>
<accession>A0A9W6ZU69</accession>
<dbReference type="EMBL" id="BRXZ01002371">
    <property type="protein sequence ID" value="GMH60644.1"/>
    <property type="molecule type" value="Genomic_DNA"/>
</dbReference>
<comment type="caution">
    <text evidence="1">The sequence shown here is derived from an EMBL/GenBank/DDBJ whole genome shotgun (WGS) entry which is preliminary data.</text>
</comment>
<dbReference type="Pfam" id="PF08757">
    <property type="entry name" value="CotH"/>
    <property type="match status" value="2"/>
</dbReference>
<protein>
    <submittedName>
        <fullName evidence="1">Uncharacterized protein</fullName>
    </submittedName>
</protein>
<gene>
    <name evidence="1" type="ORF">TrRE_jg5281</name>
</gene>
<keyword evidence="2" id="KW-1185">Reference proteome</keyword>
<dbReference type="OrthoDB" id="193138at2759"/>
<evidence type="ECO:0000313" key="2">
    <source>
        <dbReference type="Proteomes" id="UP001165082"/>
    </source>
</evidence>
<dbReference type="Proteomes" id="UP001165082">
    <property type="component" value="Unassembled WGS sequence"/>
</dbReference>
<dbReference type="InterPro" id="IPR014867">
    <property type="entry name" value="Spore_coat_CotH_CotH2/3/7"/>
</dbReference>
<organism evidence="1 2">
    <name type="scientific">Triparma retinervis</name>
    <dbReference type="NCBI Taxonomy" id="2557542"/>
    <lineage>
        <taxon>Eukaryota</taxon>
        <taxon>Sar</taxon>
        <taxon>Stramenopiles</taxon>
        <taxon>Ochrophyta</taxon>
        <taxon>Bolidophyceae</taxon>
        <taxon>Parmales</taxon>
        <taxon>Triparmaceae</taxon>
        <taxon>Triparma</taxon>
    </lineage>
</organism>
<sequence length="822" mass="90585">MTKAPFLDLTYARDASDSDNFKFTTTPTPGEANTINLYDSAAHLARLSTQNDLGVDFFGMNADGTKPSSAMEDVLDLHITMDAEKEATMWDEQSYEMYHSVESFRVGEDVELSSGGRIRPRGQSTLAIATCMAMKTIPFLVDFTSKDNTQTLFGVEKLYLRHHMSDASYSREWTMHRLLARSGLPHLRTRTVRLYINDVLIGLYEAMEAPDQEYVFARSFPSYNKDDFALFKIKTHAAGCGLPDAGYTTEGIAAANEVPPYTFERGNHREKIEVDPSGDIWTCIFQFFGNMGKERVGVYSAYKAYGGDCSEMLVEEGIIDQDLGSDNWKAAVKTFYNAHMPPNFECEDLECSTSTLKDEVNVENFLKNFAWYGVTLGQDSPMGNLNNWYLANPNDGTGWNIVQYDHNNMLESGGLNLCQDDCLTQQITWSINRPTCRSLNSNPIVGPLLSDPNLHAQYLVYVKDILDNLLTDALFTEISEHITALKPHILGDPFGWGVDPDGEASTTPADANCGATGSCPFLPALKLRRDEIYKQLTALNASTFPRATEDLFNEGETCADWESTTKKAVANLCTDCAEAEICYNSLGCLYRDREDGTWSGLLKDCDPVNGICDVCFPDSTCLIEEGGEDSDDEADKVNIVISEVSSNPVEGTCNGQDYIELFNPSGFKVYLADPDRVLILHDDRGHRDSSAFEFPALSSIDADGVLLLCANGNGVNSPSFGIKDNDAISVYDLTNHKPVTTAGRMRGTRGEGESWTLQSDGTYAYNAATPFAFRDYQSPPNMDGTDSFNLNGSSATRKVGSENVVIKLAVGLSLISAMTVIF</sequence>
<proteinExistence type="predicted"/>